<dbReference type="Pfam" id="PF03652">
    <property type="entry name" value="RuvX"/>
    <property type="match status" value="1"/>
</dbReference>
<evidence type="ECO:0000256" key="3">
    <source>
        <dbReference type="ARBA" id="ARBA00022722"/>
    </source>
</evidence>
<evidence type="ECO:0000256" key="4">
    <source>
        <dbReference type="ARBA" id="ARBA00022801"/>
    </source>
</evidence>
<dbReference type="Gene3D" id="3.30.420.140">
    <property type="entry name" value="YqgF/RNase H-like domain"/>
    <property type="match status" value="1"/>
</dbReference>
<dbReference type="GO" id="GO:0004518">
    <property type="term" value="F:nuclease activity"/>
    <property type="evidence" value="ECO:0007669"/>
    <property type="project" value="UniProtKB-KW"/>
</dbReference>
<sequence>MGRWPTGKLNKLPSCMNYLGFDPGRDKCGVAVMTGDRQILYHETIAAQEVPQRLPALCEQYQVEQVVMGNQTTAKQWQKQLQSYLLPAMALALVNEKNSTVEARQRYWQMYPPQGLGRLVPLGLRTPPRPVDDIVAILLIERYLDLDSGRC</sequence>
<dbReference type="InterPro" id="IPR005227">
    <property type="entry name" value="YqgF"/>
</dbReference>
<dbReference type="PaxDb" id="1148-1001270"/>
<evidence type="ECO:0000313" key="7">
    <source>
        <dbReference type="Proteomes" id="UP000001425"/>
    </source>
</evidence>
<dbReference type="Proteomes" id="UP000001425">
    <property type="component" value="Chromosome"/>
</dbReference>
<dbReference type="SMART" id="SM00732">
    <property type="entry name" value="YqgFc"/>
    <property type="match status" value="1"/>
</dbReference>
<protein>
    <submittedName>
        <fullName evidence="6">Sll0832 protein</fullName>
    </submittedName>
</protein>
<dbReference type="PIR" id="S75779">
    <property type="entry name" value="S75779"/>
</dbReference>
<keyword evidence="7" id="KW-1185">Reference proteome</keyword>
<proteinExistence type="predicted"/>
<dbReference type="AlphaFoldDB" id="Q55417"/>
<dbReference type="InterPro" id="IPR037027">
    <property type="entry name" value="YqgF/RNaseH-like_dom_sf"/>
</dbReference>
<keyword evidence="3" id="KW-0540">Nuclease</keyword>
<evidence type="ECO:0000256" key="2">
    <source>
        <dbReference type="ARBA" id="ARBA00022517"/>
    </source>
</evidence>
<dbReference type="SUPFAM" id="SSF53098">
    <property type="entry name" value="Ribonuclease H-like"/>
    <property type="match status" value="1"/>
</dbReference>
<gene>
    <name evidence="6" type="ordered locus">sll0832</name>
</gene>
<keyword evidence="1" id="KW-0963">Cytoplasm</keyword>
<reference evidence="6 7" key="2">
    <citation type="journal article" date="1996" name="DNA Res.">
        <title>Sequence analysis of the genome of the unicellular cyanobacterium Synechocystis sp. strain PCC6803. II. Sequence determination of the entire genome and assignment of potential protein-coding regions.</title>
        <authorList>
            <person name="Kaneko T."/>
            <person name="Sato S."/>
            <person name="Kotani H."/>
            <person name="Tanaka A."/>
            <person name="Asamizu E."/>
            <person name="Nakamura Y."/>
            <person name="Miyajima N."/>
            <person name="Hirosawa M."/>
            <person name="Sugiura M."/>
            <person name="Sasamoto S."/>
            <person name="Kimura T."/>
            <person name="Hosouchi T."/>
            <person name="Matsuno A."/>
            <person name="Muraki A."/>
            <person name="Nakazaki N."/>
            <person name="Naruo K."/>
            <person name="Okumura S."/>
            <person name="Shimpo S."/>
            <person name="Takeuchi C."/>
            <person name="Wada T."/>
            <person name="Watanabe A."/>
            <person name="Yamada M."/>
            <person name="Yasuda M."/>
            <person name="Tabata S."/>
        </authorList>
    </citation>
    <scope>NUCLEOTIDE SEQUENCE [LARGE SCALE GENOMIC DNA]</scope>
    <source>
        <strain evidence="7">ATCC 27184 / PCC 6803 / Kazusa</strain>
    </source>
</reference>
<dbReference type="InParanoid" id="Q55417"/>
<keyword evidence="4" id="KW-0378">Hydrolase</keyword>
<dbReference type="eggNOG" id="COG0816">
    <property type="taxonomic scope" value="Bacteria"/>
</dbReference>
<dbReference type="InterPro" id="IPR006641">
    <property type="entry name" value="YqgF/RNaseH-like_dom"/>
</dbReference>
<evidence type="ECO:0000259" key="5">
    <source>
        <dbReference type="SMART" id="SM00732"/>
    </source>
</evidence>
<organism evidence="6 7">
    <name type="scientific">Synechocystis sp. (strain ATCC 27184 / PCC 6803 / Kazusa)</name>
    <dbReference type="NCBI Taxonomy" id="1111708"/>
    <lineage>
        <taxon>Bacteria</taxon>
        <taxon>Bacillati</taxon>
        <taxon>Cyanobacteriota</taxon>
        <taxon>Cyanophyceae</taxon>
        <taxon>Synechococcales</taxon>
        <taxon>Merismopediaceae</taxon>
        <taxon>Synechocystis</taxon>
    </lineage>
</organism>
<dbReference type="GO" id="GO:0016787">
    <property type="term" value="F:hydrolase activity"/>
    <property type="evidence" value="ECO:0007669"/>
    <property type="project" value="UniProtKB-KW"/>
</dbReference>
<dbReference type="IntAct" id="Q55417">
    <property type="interactions" value="2"/>
</dbReference>
<keyword evidence="2" id="KW-0690">Ribosome biogenesis</keyword>
<dbReference type="EMBL" id="BA000022">
    <property type="protein sequence ID" value="BAA10514.1"/>
    <property type="molecule type" value="Genomic_DNA"/>
</dbReference>
<dbReference type="KEGG" id="syn:sll0832"/>
<evidence type="ECO:0000313" key="6">
    <source>
        <dbReference type="EMBL" id="BAA10514.1"/>
    </source>
</evidence>
<name>Q55417_SYNY3</name>
<dbReference type="InterPro" id="IPR012337">
    <property type="entry name" value="RNaseH-like_sf"/>
</dbReference>
<dbReference type="GO" id="GO:0006364">
    <property type="term" value="P:rRNA processing"/>
    <property type="evidence" value="ECO:0007669"/>
    <property type="project" value="InterPro"/>
</dbReference>
<accession>Q55417</accession>
<dbReference type="STRING" id="1148.gene:10500018"/>
<feature type="domain" description="YqgF/RNase H-like" evidence="5">
    <location>
        <begin position="16"/>
        <end position="103"/>
    </location>
</feature>
<dbReference type="EnsemblBacteria" id="BAA10514">
    <property type="protein sequence ID" value="BAA10514"/>
    <property type="gene ID" value="BAA10514"/>
</dbReference>
<evidence type="ECO:0000256" key="1">
    <source>
        <dbReference type="ARBA" id="ARBA00022490"/>
    </source>
</evidence>
<reference evidence="6 7" key="1">
    <citation type="journal article" date="1995" name="DNA Res.">
        <title>Sequence analysis of the genome of the unicellular cyanobacterium Synechocystis sp. strain PCC6803. I. Sequence features in the 1 Mb region from map positions 64% to 92% of the genome.</title>
        <authorList>
            <person name="Kaneko T."/>
            <person name="Tanaka A."/>
            <person name="Sato S."/>
            <person name="Kotani H."/>
            <person name="Sazuka T."/>
            <person name="Miyajima N."/>
            <person name="Sugiura M."/>
            <person name="Tabata S."/>
        </authorList>
    </citation>
    <scope>NUCLEOTIDE SEQUENCE [LARGE SCALE GENOMIC DNA]</scope>
    <source>
        <strain evidence="7">ATCC 27184 / PCC 6803 / Kazusa</strain>
    </source>
</reference>